<evidence type="ECO:0000313" key="2">
    <source>
        <dbReference type="EMBL" id="EJX05767.1"/>
    </source>
</evidence>
<dbReference type="InterPro" id="IPR014907">
    <property type="entry name" value="BT4734-like_N"/>
</dbReference>
<reference evidence="2" key="1">
    <citation type="journal article" date="2012" name="PLoS ONE">
        <title>Gene sets for utilization of primary and secondary nutrition supplies in the distal gut of endangered iberian lynx.</title>
        <authorList>
            <person name="Alcaide M."/>
            <person name="Messina E."/>
            <person name="Richter M."/>
            <person name="Bargiela R."/>
            <person name="Peplies J."/>
            <person name="Huws S.A."/>
            <person name="Newbold C.J."/>
            <person name="Golyshin P.N."/>
            <person name="Simon M.A."/>
            <person name="Lopez G."/>
            <person name="Yakimov M.M."/>
            <person name="Ferrer M."/>
        </authorList>
    </citation>
    <scope>NUCLEOTIDE SEQUENCE</scope>
</reference>
<gene>
    <name evidence="2" type="ORF">EVA_06124</name>
</gene>
<proteinExistence type="predicted"/>
<evidence type="ECO:0000259" key="1">
    <source>
        <dbReference type="Pfam" id="PF08800"/>
    </source>
</evidence>
<sequence>MKESIISFFQAPISNKRPASYCSVAALHQYITHNERLKALTEEVRQCLDNREVYRRKKLQLLPYVSPAGVFSYCNAEGLIFPSGDYVVDLDGLPSFEEACRLRDELIADPVLHADLAFVSPSARGVKLFVPYRLTIDLPFKEVFRRALECSWTYIEGVYGVQVDHANADICRGCIVCYDPERKIDYAKCRLIKKNQQVKSQLFYQKLKF</sequence>
<organism evidence="2">
    <name type="scientific">gut metagenome</name>
    <dbReference type="NCBI Taxonomy" id="749906"/>
    <lineage>
        <taxon>unclassified sequences</taxon>
        <taxon>metagenomes</taxon>
        <taxon>organismal metagenomes</taxon>
    </lineage>
</organism>
<accession>J9GEK1</accession>
<dbReference type="EMBL" id="AMCI01001369">
    <property type="protein sequence ID" value="EJX05767.1"/>
    <property type="molecule type" value="Genomic_DNA"/>
</dbReference>
<protein>
    <submittedName>
        <fullName evidence="2">VirE</fullName>
    </submittedName>
</protein>
<name>J9GEK1_9ZZZZ</name>
<comment type="caution">
    <text evidence="2">The sequence shown here is derived from an EMBL/GenBank/DDBJ whole genome shotgun (WGS) entry which is preliminary data.</text>
</comment>
<dbReference type="Pfam" id="PF08800">
    <property type="entry name" value="BT4734-like_N"/>
    <property type="match status" value="1"/>
</dbReference>
<feature type="domain" description="BT4734-like N-terminal" evidence="1">
    <location>
        <begin position="58"/>
        <end position="181"/>
    </location>
</feature>
<dbReference type="AlphaFoldDB" id="J9GEK1"/>